<sequence length="369" mass="42821">MTSNTKTKEFVAIDQNEMPEHTQLNVALSNTTHNSIKNDERNHNVKTENTKETVYEKNITTPLSERSCNINFPFQMNSNQYSKNVKLNQLIENFCGPNMTCLECQKPFKQRAHLQRHIKEQHLAQQPDHVFYLKKKKMNLALVYTFITKIFYVNVLTLQQAFHQKANLMCHMLTHLKNRVFTHPFHCLLCEEKGLERKFTRKSSLRRHVETKHPSCDKDASWISTQKKPKIVKQLCDNLNSEKKHSIKSSCLEALKPEVDVSSEVVHPIVSNYGDSSVLVFNNDQNISDNCNVELSQIFPEMFLFQNPELFDQFLSSDKSSEAEQWTESEKNQQLMEVDTDLPPLIPVIGSLIKNENEIIKKEDHTTAK</sequence>
<feature type="domain" description="C2H2-type" evidence="3">
    <location>
        <begin position="99"/>
        <end position="127"/>
    </location>
</feature>
<keyword evidence="1" id="KW-0863">Zinc-finger</keyword>
<comment type="caution">
    <text evidence="4">The sequence shown here is derived from an EMBL/GenBank/DDBJ whole genome shotgun (WGS) entry which is preliminary data.</text>
</comment>
<dbReference type="GO" id="GO:0008270">
    <property type="term" value="F:zinc ion binding"/>
    <property type="evidence" value="ECO:0007669"/>
    <property type="project" value="UniProtKB-KW"/>
</dbReference>
<dbReference type="PROSITE" id="PS00028">
    <property type="entry name" value="ZINC_FINGER_C2H2_1"/>
    <property type="match status" value="1"/>
</dbReference>
<keyword evidence="1" id="KW-0862">Zinc</keyword>
<reference evidence="4 5" key="1">
    <citation type="journal article" date="2013" name="Curr. Biol.">
        <title>The Genome of the Foraminiferan Reticulomyxa filosa.</title>
        <authorList>
            <person name="Glockner G."/>
            <person name="Hulsmann N."/>
            <person name="Schleicher M."/>
            <person name="Noegel A.A."/>
            <person name="Eichinger L."/>
            <person name="Gallinger C."/>
            <person name="Pawlowski J."/>
            <person name="Sierra R."/>
            <person name="Euteneuer U."/>
            <person name="Pillet L."/>
            <person name="Moustafa A."/>
            <person name="Platzer M."/>
            <person name="Groth M."/>
            <person name="Szafranski K."/>
            <person name="Schliwa M."/>
        </authorList>
    </citation>
    <scope>NUCLEOTIDE SEQUENCE [LARGE SCALE GENOMIC DNA]</scope>
</reference>
<keyword evidence="1" id="KW-0479">Metal-binding</keyword>
<evidence type="ECO:0000256" key="1">
    <source>
        <dbReference type="PROSITE-ProRule" id="PRU00042"/>
    </source>
</evidence>
<evidence type="ECO:0000313" key="5">
    <source>
        <dbReference type="Proteomes" id="UP000023152"/>
    </source>
</evidence>
<keyword evidence="2" id="KW-0812">Transmembrane</keyword>
<protein>
    <recommendedName>
        <fullName evidence="3">C2H2-type domain-containing protein</fullName>
    </recommendedName>
</protein>
<dbReference type="OrthoDB" id="6077919at2759"/>
<evidence type="ECO:0000313" key="4">
    <source>
        <dbReference type="EMBL" id="ETO08940.1"/>
    </source>
</evidence>
<evidence type="ECO:0000259" key="3">
    <source>
        <dbReference type="PROSITE" id="PS50157"/>
    </source>
</evidence>
<evidence type="ECO:0000256" key="2">
    <source>
        <dbReference type="SAM" id="Phobius"/>
    </source>
</evidence>
<dbReference type="Proteomes" id="UP000023152">
    <property type="component" value="Unassembled WGS sequence"/>
</dbReference>
<keyword evidence="2" id="KW-0472">Membrane</keyword>
<gene>
    <name evidence="4" type="ORF">RFI_28446</name>
</gene>
<dbReference type="Pfam" id="PF00096">
    <property type="entry name" value="zf-C2H2"/>
    <property type="match status" value="1"/>
</dbReference>
<dbReference type="Gene3D" id="3.30.160.60">
    <property type="entry name" value="Classic Zinc Finger"/>
    <property type="match status" value="1"/>
</dbReference>
<dbReference type="EMBL" id="ASPP01024528">
    <property type="protein sequence ID" value="ETO08940.1"/>
    <property type="molecule type" value="Genomic_DNA"/>
</dbReference>
<feature type="transmembrane region" description="Helical" evidence="2">
    <location>
        <begin position="141"/>
        <end position="162"/>
    </location>
</feature>
<accession>X6M7D8</accession>
<keyword evidence="2" id="KW-1133">Transmembrane helix</keyword>
<proteinExistence type="predicted"/>
<dbReference type="PROSITE" id="PS50157">
    <property type="entry name" value="ZINC_FINGER_C2H2_2"/>
    <property type="match status" value="1"/>
</dbReference>
<keyword evidence="5" id="KW-1185">Reference proteome</keyword>
<dbReference type="InterPro" id="IPR013087">
    <property type="entry name" value="Znf_C2H2_type"/>
</dbReference>
<name>X6M7D8_RETFI</name>
<dbReference type="SMART" id="SM00355">
    <property type="entry name" value="ZnF_C2H2"/>
    <property type="match status" value="2"/>
</dbReference>
<dbReference type="AlphaFoldDB" id="X6M7D8"/>
<organism evidence="4 5">
    <name type="scientific">Reticulomyxa filosa</name>
    <dbReference type="NCBI Taxonomy" id="46433"/>
    <lineage>
        <taxon>Eukaryota</taxon>
        <taxon>Sar</taxon>
        <taxon>Rhizaria</taxon>
        <taxon>Retaria</taxon>
        <taxon>Foraminifera</taxon>
        <taxon>Monothalamids</taxon>
        <taxon>Reticulomyxidae</taxon>
        <taxon>Reticulomyxa</taxon>
    </lineage>
</organism>